<dbReference type="InterPro" id="IPR001126">
    <property type="entry name" value="UmuC"/>
</dbReference>
<dbReference type="InterPro" id="IPR024728">
    <property type="entry name" value="PolY_HhH_motif"/>
</dbReference>
<dbReference type="GO" id="GO:0005829">
    <property type="term" value="C:cytosol"/>
    <property type="evidence" value="ECO:0007669"/>
    <property type="project" value="TreeGrafter"/>
</dbReference>
<dbReference type="GO" id="GO:0006261">
    <property type="term" value="P:DNA-templated DNA replication"/>
    <property type="evidence" value="ECO:0007669"/>
    <property type="project" value="UniProtKB-UniRule"/>
</dbReference>
<dbReference type="EMBL" id="CP039393">
    <property type="protein sequence ID" value="QCD34674.1"/>
    <property type="molecule type" value="Genomic_DNA"/>
</dbReference>
<evidence type="ECO:0000256" key="7">
    <source>
        <dbReference type="ARBA" id="ARBA00022695"/>
    </source>
</evidence>
<keyword evidence="10 16" id="KW-0227">DNA damage</keyword>
<dbReference type="PROSITE" id="PS50173">
    <property type="entry name" value="UMUC"/>
    <property type="match status" value="1"/>
</dbReference>
<gene>
    <name evidence="16 18" type="primary">dinB</name>
    <name evidence="18" type="ORF">E7746_01685</name>
</gene>
<evidence type="ECO:0000256" key="15">
    <source>
        <dbReference type="ARBA" id="ARBA00049244"/>
    </source>
</evidence>
<dbReference type="PANTHER" id="PTHR11076">
    <property type="entry name" value="DNA REPAIR POLYMERASE UMUC / TRANSFERASE FAMILY MEMBER"/>
    <property type="match status" value="1"/>
</dbReference>
<dbReference type="OrthoDB" id="9808813at2"/>
<evidence type="ECO:0000256" key="16">
    <source>
        <dbReference type="HAMAP-Rule" id="MF_01113"/>
    </source>
</evidence>
<dbReference type="InterPro" id="IPR022880">
    <property type="entry name" value="DNApol_IV"/>
</dbReference>
<dbReference type="CDD" id="cd03586">
    <property type="entry name" value="PolY_Pol_IV_kappa"/>
    <property type="match status" value="1"/>
</dbReference>
<keyword evidence="11 16" id="KW-0460">Magnesium</keyword>
<evidence type="ECO:0000259" key="17">
    <source>
        <dbReference type="PROSITE" id="PS50173"/>
    </source>
</evidence>
<reference evidence="18 19" key="1">
    <citation type="submission" date="2019-02" db="EMBL/GenBank/DDBJ databases">
        <title>Isolation and identification of novel species under the genus Muribaculum.</title>
        <authorList>
            <person name="Miyake S."/>
            <person name="Ding Y."/>
            <person name="Low A."/>
            <person name="Soh M."/>
            <person name="Seedorf H."/>
        </authorList>
    </citation>
    <scope>NUCLEOTIDE SEQUENCE [LARGE SCALE GENOMIC DNA]</scope>
    <source>
        <strain evidence="18 19">TLL-A4</strain>
    </source>
</reference>
<dbReference type="AlphaFoldDB" id="A0A4P7VEC8"/>
<dbReference type="GO" id="GO:0042276">
    <property type="term" value="P:error-prone translesion synthesis"/>
    <property type="evidence" value="ECO:0007669"/>
    <property type="project" value="TreeGrafter"/>
</dbReference>
<dbReference type="InterPro" id="IPR050116">
    <property type="entry name" value="DNA_polymerase-Y"/>
</dbReference>
<dbReference type="InterPro" id="IPR017961">
    <property type="entry name" value="DNA_pol_Y-fam_little_finger"/>
</dbReference>
<feature type="domain" description="UmuC" evidence="17">
    <location>
        <begin position="6"/>
        <end position="186"/>
    </location>
</feature>
<evidence type="ECO:0000256" key="2">
    <source>
        <dbReference type="ARBA" id="ARBA00010945"/>
    </source>
</evidence>
<evidence type="ECO:0000256" key="10">
    <source>
        <dbReference type="ARBA" id="ARBA00022763"/>
    </source>
</evidence>
<feature type="site" description="Substrate discrimination" evidence="16">
    <location>
        <position position="15"/>
    </location>
</feature>
<keyword evidence="8 16" id="KW-0235">DNA replication</keyword>
<evidence type="ECO:0000256" key="12">
    <source>
        <dbReference type="ARBA" id="ARBA00022932"/>
    </source>
</evidence>
<evidence type="ECO:0000256" key="13">
    <source>
        <dbReference type="ARBA" id="ARBA00023125"/>
    </source>
</evidence>
<dbReference type="Gene3D" id="1.10.150.20">
    <property type="entry name" value="5' to 3' exonuclease, C-terminal subdomain"/>
    <property type="match status" value="1"/>
</dbReference>
<dbReference type="GO" id="GO:0003887">
    <property type="term" value="F:DNA-directed DNA polymerase activity"/>
    <property type="evidence" value="ECO:0007669"/>
    <property type="project" value="UniProtKB-UniRule"/>
</dbReference>
<accession>A0A4P7VEC8</accession>
<feature type="binding site" evidence="16">
    <location>
        <position position="10"/>
    </location>
    <ligand>
        <name>Mg(2+)</name>
        <dbReference type="ChEBI" id="CHEBI:18420"/>
    </ligand>
</feature>
<dbReference type="Proteomes" id="UP000297031">
    <property type="component" value="Chromosome"/>
</dbReference>
<dbReference type="HAMAP" id="MF_01113">
    <property type="entry name" value="DNApol_IV"/>
    <property type="match status" value="1"/>
</dbReference>
<dbReference type="FunFam" id="3.40.1170.60:FF:000001">
    <property type="entry name" value="DNA polymerase IV"/>
    <property type="match status" value="1"/>
</dbReference>
<dbReference type="InterPro" id="IPR043502">
    <property type="entry name" value="DNA/RNA_pol_sf"/>
</dbReference>
<evidence type="ECO:0000256" key="5">
    <source>
        <dbReference type="ARBA" id="ARBA00022490"/>
    </source>
</evidence>
<keyword evidence="7 16" id="KW-0548">Nucleotidyltransferase</keyword>
<comment type="similarity">
    <text evidence="2 16">Belongs to the DNA polymerase type-Y family.</text>
</comment>
<comment type="subunit">
    <text evidence="3 16">Monomer.</text>
</comment>
<dbReference type="Pfam" id="PF00817">
    <property type="entry name" value="IMS"/>
    <property type="match status" value="1"/>
</dbReference>
<dbReference type="RefSeq" id="WP_136409644.1">
    <property type="nucleotide sequence ID" value="NZ_CP039393.1"/>
</dbReference>
<dbReference type="Pfam" id="PF11798">
    <property type="entry name" value="IMS_HHH"/>
    <property type="match status" value="1"/>
</dbReference>
<comment type="cofactor">
    <cofactor evidence="16">
        <name>Mg(2+)</name>
        <dbReference type="ChEBI" id="CHEBI:18420"/>
    </cofactor>
    <text evidence="16">Binds 2 magnesium ions per subunit.</text>
</comment>
<keyword evidence="6 16" id="KW-0808">Transferase</keyword>
<keyword evidence="9 16" id="KW-0479">Metal-binding</keyword>
<evidence type="ECO:0000256" key="3">
    <source>
        <dbReference type="ARBA" id="ARBA00011245"/>
    </source>
</evidence>
<feature type="binding site" evidence="16">
    <location>
        <position position="104"/>
    </location>
    <ligand>
        <name>Mg(2+)</name>
        <dbReference type="ChEBI" id="CHEBI:18420"/>
    </ligand>
</feature>
<keyword evidence="14 16" id="KW-0234">DNA repair</keyword>
<protein>
    <recommendedName>
        <fullName evidence="16">DNA polymerase IV</fullName>
        <shortName evidence="16">Pol IV</shortName>
        <ecNumber evidence="16">2.7.7.7</ecNumber>
    </recommendedName>
</protein>
<comment type="catalytic activity">
    <reaction evidence="15 16">
        <text>DNA(n) + a 2'-deoxyribonucleoside 5'-triphosphate = DNA(n+1) + diphosphate</text>
        <dbReference type="Rhea" id="RHEA:22508"/>
        <dbReference type="Rhea" id="RHEA-COMP:17339"/>
        <dbReference type="Rhea" id="RHEA-COMP:17340"/>
        <dbReference type="ChEBI" id="CHEBI:33019"/>
        <dbReference type="ChEBI" id="CHEBI:61560"/>
        <dbReference type="ChEBI" id="CHEBI:173112"/>
        <dbReference type="EC" id="2.7.7.7"/>
    </reaction>
</comment>
<evidence type="ECO:0000313" key="18">
    <source>
        <dbReference type="EMBL" id="QCD34674.1"/>
    </source>
</evidence>
<keyword evidence="19" id="KW-1185">Reference proteome</keyword>
<dbReference type="Gene3D" id="3.40.1170.60">
    <property type="match status" value="1"/>
</dbReference>
<dbReference type="PANTHER" id="PTHR11076:SF33">
    <property type="entry name" value="DNA POLYMERASE KAPPA"/>
    <property type="match status" value="1"/>
</dbReference>
<evidence type="ECO:0000256" key="4">
    <source>
        <dbReference type="ARBA" id="ARBA00022457"/>
    </source>
</evidence>
<evidence type="ECO:0000256" key="8">
    <source>
        <dbReference type="ARBA" id="ARBA00022705"/>
    </source>
</evidence>
<dbReference type="GO" id="GO:0000287">
    <property type="term" value="F:magnesium ion binding"/>
    <property type="evidence" value="ECO:0007669"/>
    <property type="project" value="UniProtKB-UniRule"/>
</dbReference>
<evidence type="ECO:0000313" key="19">
    <source>
        <dbReference type="Proteomes" id="UP000297031"/>
    </source>
</evidence>
<dbReference type="EC" id="2.7.7.7" evidence="16"/>
<dbReference type="GO" id="GO:0006281">
    <property type="term" value="P:DNA repair"/>
    <property type="evidence" value="ECO:0007669"/>
    <property type="project" value="UniProtKB-UniRule"/>
</dbReference>
<dbReference type="InterPro" id="IPR036775">
    <property type="entry name" value="DNA_pol_Y-fam_lit_finger_sf"/>
</dbReference>
<dbReference type="SUPFAM" id="SSF100879">
    <property type="entry name" value="Lesion bypass DNA polymerase (Y-family), little finger domain"/>
    <property type="match status" value="1"/>
</dbReference>
<keyword evidence="4 16" id="KW-0515">Mutator protein</keyword>
<keyword evidence="5 16" id="KW-0963">Cytoplasm</keyword>
<keyword evidence="12 16" id="KW-0239">DNA-directed DNA polymerase</keyword>
<dbReference type="NCBIfam" id="NF002677">
    <property type="entry name" value="PRK02406.1"/>
    <property type="match status" value="1"/>
</dbReference>
<organism evidence="18 19">
    <name type="scientific">Muribaculum gordoncarteri</name>
    <dbReference type="NCBI Taxonomy" id="2530390"/>
    <lineage>
        <taxon>Bacteria</taxon>
        <taxon>Pseudomonadati</taxon>
        <taxon>Bacteroidota</taxon>
        <taxon>Bacteroidia</taxon>
        <taxon>Bacteroidales</taxon>
        <taxon>Muribaculaceae</taxon>
        <taxon>Muribaculum</taxon>
    </lineage>
</organism>
<proteinExistence type="inferred from homology"/>
<dbReference type="Gene3D" id="3.30.70.270">
    <property type="match status" value="1"/>
</dbReference>
<evidence type="ECO:0000256" key="6">
    <source>
        <dbReference type="ARBA" id="ARBA00022679"/>
    </source>
</evidence>
<evidence type="ECO:0000256" key="14">
    <source>
        <dbReference type="ARBA" id="ARBA00023204"/>
    </source>
</evidence>
<dbReference type="GO" id="GO:0003684">
    <property type="term" value="F:damaged DNA binding"/>
    <property type="evidence" value="ECO:0007669"/>
    <property type="project" value="InterPro"/>
</dbReference>
<name>A0A4P7VEC8_9BACT</name>
<dbReference type="KEGG" id="mgod:E7746_01685"/>
<evidence type="ECO:0000256" key="9">
    <source>
        <dbReference type="ARBA" id="ARBA00022723"/>
    </source>
</evidence>
<evidence type="ECO:0000256" key="1">
    <source>
        <dbReference type="ARBA" id="ARBA00004496"/>
    </source>
</evidence>
<feature type="active site" evidence="16">
    <location>
        <position position="105"/>
    </location>
</feature>
<sequence>MNERKIIHIDMDAFYASVEQRDNPELRGRPVAVGHAERRGVVAAASYEARRYGVRSAMSSQKAKRICPELIFVHGRMDVYKSVSQSIHDIFHEYTDIIEPISLDEAFLDVTVNKPGIELGVDIAREIKRKIRERLNLVASAGVSYNKFLAKIASDYRKPDGLCTIHPSQALDFIARLPIEDFWGVGPVTAGKMHSMGIHNGAQLRDCPKRILTRAFGKAGLVYYDFARGIDNRPVEAVRIRKSIGCEHTLDEDINDSSSVDIEFVKAAEELYSRLERKGFQGSTLTLKVKFHDFVQITRSVTLPGHEAVDTLEKIIANGRKLVNEVDYASHPIRLIGLSVSNPRDMTAVGPVWRQLCFDFDNPDGVDS</sequence>
<dbReference type="FunFam" id="1.10.150.20:FF:000019">
    <property type="entry name" value="DNA polymerase IV"/>
    <property type="match status" value="1"/>
</dbReference>
<comment type="function">
    <text evidence="16">Poorly processive, error-prone DNA polymerase involved in untargeted mutagenesis. Copies undamaged DNA at stalled replication forks, which arise in vivo from mismatched or misaligned primer ends. These misaligned primers can be extended by PolIV. Exhibits no 3'-5' exonuclease (proofreading) activity. May be involved in translesional synthesis, in conjunction with the beta clamp from PolIII.</text>
</comment>
<dbReference type="Gene3D" id="3.30.1490.100">
    <property type="entry name" value="DNA polymerase, Y-family, little finger domain"/>
    <property type="match status" value="1"/>
</dbReference>
<dbReference type="GO" id="GO:0009432">
    <property type="term" value="P:SOS response"/>
    <property type="evidence" value="ECO:0007669"/>
    <property type="project" value="UniProtKB-ARBA"/>
</dbReference>
<evidence type="ECO:0000256" key="11">
    <source>
        <dbReference type="ARBA" id="ARBA00022842"/>
    </source>
</evidence>
<dbReference type="FunFam" id="3.30.1490.100:FF:000004">
    <property type="entry name" value="DNA polymerase IV"/>
    <property type="match status" value="1"/>
</dbReference>
<dbReference type="InterPro" id="IPR043128">
    <property type="entry name" value="Rev_trsase/Diguanyl_cyclase"/>
</dbReference>
<comment type="subcellular location">
    <subcellularLocation>
        <location evidence="1 16">Cytoplasm</location>
    </subcellularLocation>
</comment>
<keyword evidence="13 16" id="KW-0238">DNA-binding</keyword>
<dbReference type="Pfam" id="PF11799">
    <property type="entry name" value="IMS_C"/>
    <property type="match status" value="1"/>
</dbReference>
<dbReference type="SUPFAM" id="SSF56672">
    <property type="entry name" value="DNA/RNA polymerases"/>
    <property type="match status" value="1"/>
</dbReference>